<dbReference type="Pfam" id="PF08238">
    <property type="entry name" value="Sel1"/>
    <property type="match status" value="7"/>
</dbReference>
<dbReference type="SUPFAM" id="SSF81901">
    <property type="entry name" value="HCP-like"/>
    <property type="match status" value="2"/>
</dbReference>
<feature type="transmembrane region" description="Helical" evidence="1">
    <location>
        <begin position="1008"/>
        <end position="1037"/>
    </location>
</feature>
<keyword evidence="1" id="KW-0472">Membrane</keyword>
<evidence type="ECO:0000313" key="4">
    <source>
        <dbReference type="Proteomes" id="UP000694383"/>
    </source>
</evidence>
<dbReference type="InterPro" id="IPR042756">
    <property type="entry name" value="Sel-1L3"/>
</dbReference>
<evidence type="ECO:0000313" key="3">
    <source>
        <dbReference type="Ensembl" id="ENSOSIP00000008423.1"/>
    </source>
</evidence>
<reference evidence="3" key="2">
    <citation type="submission" date="2025-09" db="UniProtKB">
        <authorList>
            <consortium name="Ensembl"/>
        </authorList>
    </citation>
    <scope>IDENTIFICATION</scope>
</reference>
<feature type="signal peptide" evidence="2">
    <location>
        <begin position="1"/>
        <end position="29"/>
    </location>
</feature>
<dbReference type="Ensembl" id="ENSOSIT00000008981.1">
    <property type="protein sequence ID" value="ENSOSIP00000008423.1"/>
    <property type="gene ID" value="ENSOSIG00000005425.1"/>
</dbReference>
<keyword evidence="2" id="KW-0732">Signal</keyword>
<reference evidence="3" key="1">
    <citation type="submission" date="2025-08" db="UniProtKB">
        <authorList>
            <consortium name="Ensembl"/>
        </authorList>
    </citation>
    <scope>IDENTIFICATION</scope>
</reference>
<keyword evidence="4" id="KW-1185">Reference proteome</keyword>
<dbReference type="InterPro" id="IPR011990">
    <property type="entry name" value="TPR-like_helical_dom_sf"/>
</dbReference>
<feature type="chain" id="PRO_5034193836" description="Protein sel-1 homolog 3" evidence="2">
    <location>
        <begin position="30"/>
        <end position="1133"/>
    </location>
</feature>
<dbReference type="AlphaFoldDB" id="A0A8C7X764"/>
<sequence>MNGIQSVIVGYVLTSSVLLGLCVFQSISAQSGETLPDNFIGFDSVPDEVADGSVVRVRFQCSGPCQLTVEVVVSTLRKTDLVVFRRKWISSAPQVHRIQPVRLRLPPSISDHHDFLNGNILDNQNVTVCAWLDYLSTSSEIATPHSSVLKVYKVLQVMPLFEWPSKPLAGCPSLSAQLAWLMTSNRIPQCPHESDVTEVLSFPLASTGERFGLVRRFRPFVNMDLERARLHAVTQPSITLSVWIYLVEQCHQNLCGIIHHIDRRNSYDSVLIQLTETGDIIIQTRLTTGKDEAFRANIVLPLWKWIRLDCFMLDSKIRMEATWENETRRFNYQFRGSLHYDDTDGYFVIGGGKYLPGIRGYFGPIKYYRLGTKEVKNPLPPKSALQGLDRVHGECREAKGFTEAFLKQVSEVHPWSANKAACTPHFLHQWSQMNKAEKTCTQAWTWETQLKHAALFHFLQRNEEEIRAGSLGLKQLGSVLFDLAVQIMLPVDEAQTNISSSSLAFLQISSCFGNHRASLLLAAAHMSGLGLPVSQDQGHVYSLIGALGDDRFALMHAGYKHTLGADGFPKDLDLAYAYYSNVGAQSSIDHSQAHEMEQYIPEPIYLSNEEDLKSLTDESSDVFQYLEFQAERGDVEAQRRLGMMLYWGHNRVSKDIASAVKWFERSAIQKRDPSAMYDYSILLMKGHGVKRNYTRGFRLLKEAAALGSINALNGLGWYHGKILKDYKNAVKYFEQAALKGSDDGMFNLGVYHLSGQIPDRPWKNESAAFQQFLNASRFGHVAASVEAAWYLSTGNLEGVSQDAERAVILLRKVCEQNGHLGFMVREALQAYLQGSREEALLKYILAAETGLTLAQTNAAHLCEELSLGCDCQWRYYNYSILNSQPNPSALLKMGDYYCSRSSSGAREDSLSLAELAVSMYSRAAHAGSPQGMYSLAALAQQGHVLPAGILRSFNASLQDEPDSVMEKILKRCVEMEDEEAITPCSLAVLGLQMEKALRKMTQSGVQLLLAYASLLSAFVLAVIMPLQSCLGGGAFPVRRRTSSVRRHESRAEGGVAGAEGGRWLTDNGELWLRQAGDVVVTLTGVWLWRRVFMPDDGHDHVFSKHGETQTSRSVSGLDLLAHCMLQDLIFWYM</sequence>
<evidence type="ECO:0000256" key="1">
    <source>
        <dbReference type="SAM" id="Phobius"/>
    </source>
</evidence>
<name>A0A8C7X764_9TELE</name>
<dbReference type="GeneTree" id="ENSGT00940000167983"/>
<evidence type="ECO:0008006" key="5">
    <source>
        <dbReference type="Google" id="ProtNLM"/>
    </source>
</evidence>
<proteinExistence type="predicted"/>
<organism evidence="3 4">
    <name type="scientific">Oryzias sinensis</name>
    <name type="common">Chinese medaka</name>
    <dbReference type="NCBI Taxonomy" id="183150"/>
    <lineage>
        <taxon>Eukaryota</taxon>
        <taxon>Metazoa</taxon>
        <taxon>Chordata</taxon>
        <taxon>Craniata</taxon>
        <taxon>Vertebrata</taxon>
        <taxon>Euteleostomi</taxon>
        <taxon>Actinopterygii</taxon>
        <taxon>Neopterygii</taxon>
        <taxon>Teleostei</taxon>
        <taxon>Neoteleostei</taxon>
        <taxon>Acanthomorphata</taxon>
        <taxon>Ovalentaria</taxon>
        <taxon>Atherinomorphae</taxon>
        <taxon>Beloniformes</taxon>
        <taxon>Adrianichthyidae</taxon>
        <taxon>Oryziinae</taxon>
        <taxon>Oryzias</taxon>
    </lineage>
</organism>
<accession>A0A8C7X764</accession>
<dbReference type="PANTHER" id="PTHR44444">
    <property type="entry name" value="PROTEIN SEL-1 HOMOLOG 3"/>
    <property type="match status" value="1"/>
</dbReference>
<dbReference type="PANTHER" id="PTHR44444:SF1">
    <property type="entry name" value="PROTEIN SEL-1 HOMOLOG 3"/>
    <property type="match status" value="1"/>
</dbReference>
<dbReference type="Gene3D" id="1.25.40.10">
    <property type="entry name" value="Tetratricopeptide repeat domain"/>
    <property type="match status" value="3"/>
</dbReference>
<keyword evidence="1" id="KW-0812">Transmembrane</keyword>
<dbReference type="SMART" id="SM00671">
    <property type="entry name" value="SEL1"/>
    <property type="match status" value="7"/>
</dbReference>
<dbReference type="InterPro" id="IPR006597">
    <property type="entry name" value="Sel1-like"/>
</dbReference>
<evidence type="ECO:0000256" key="2">
    <source>
        <dbReference type="SAM" id="SignalP"/>
    </source>
</evidence>
<protein>
    <recommendedName>
        <fullName evidence="5">Protein sel-1 homolog 3</fullName>
    </recommendedName>
</protein>
<keyword evidence="1" id="KW-1133">Transmembrane helix</keyword>
<dbReference type="Proteomes" id="UP000694383">
    <property type="component" value="Unplaced"/>
</dbReference>